<comment type="caution">
    <text evidence="3">The sequence shown here is derived from an EMBL/GenBank/DDBJ whole genome shotgun (WGS) entry which is preliminary data.</text>
</comment>
<evidence type="ECO:0000313" key="4">
    <source>
        <dbReference type="Proteomes" id="UP001596091"/>
    </source>
</evidence>
<evidence type="ECO:0000313" key="3">
    <source>
        <dbReference type="EMBL" id="MFC5864321.1"/>
    </source>
</evidence>
<feature type="chain" id="PRO_5046635597" evidence="2">
    <location>
        <begin position="23"/>
        <end position="531"/>
    </location>
</feature>
<feature type="region of interest" description="Disordered" evidence="1">
    <location>
        <begin position="512"/>
        <end position="531"/>
    </location>
</feature>
<feature type="compositionally biased region" description="Polar residues" evidence="1">
    <location>
        <begin position="19"/>
        <end position="39"/>
    </location>
</feature>
<dbReference type="InterPro" id="IPR017802">
    <property type="entry name" value="VWFA-rel_acidobac-type"/>
</dbReference>
<proteinExistence type="predicted"/>
<accession>A0ABW1EJ60</accession>
<dbReference type="EMBL" id="JBHSPH010000009">
    <property type="protein sequence ID" value="MFC5864321.1"/>
    <property type="molecule type" value="Genomic_DNA"/>
</dbReference>
<feature type="signal peptide" evidence="2">
    <location>
        <begin position="1"/>
        <end position="22"/>
    </location>
</feature>
<sequence length="531" mass="58881">MQVMAYSLGTAAALPFPASSTAQQTQSGEAMQQQSTPNGDGNIPVIRSTTTLVYLDVTVLDKKGHPVVKGLTQDDFSITEDKKPERIFSFEEPEAHDGKSGKGEVPKTVLLLDLLNTPFSDFAYVRDQAQQFLLDQPDELNSETELMVVGNQTTELLQGFTRSQKDLLFALDHLPRMLPSKLGPDWKSDRIRQSYIALQQISVQNRGLPGRKNVMWIGSGSPNLPANEIPDPDYDKVQQYLHRMVNMMVESRISLFLIYPKFRVGFAKLARQASNSTLDENTPNPFSGSSFTEFVYETGGKVFDLNDVSREIDDSVQLGSKYYTLTYQPPDDKIDGGFRRIQVKLRNPELHVMTKAGFFARNQKEAAESDDKTLNMLTEASLAAIPMKALQVSLAQIVRHPDAKTVEITVQLDDNKLGWEAAERGLSNTFVIVTAVSRSGFGDVLASKVGKYELTATSQDASRLANVKPEIKFTLRLPRSTKNVRVAIATRDGERIGALDLSRKDIDAAPATLTPDPRLLTPRNRVAQEAN</sequence>
<keyword evidence="2" id="KW-0732">Signal</keyword>
<organism evidence="3 4">
    <name type="scientific">Acidicapsa dinghuensis</name>
    <dbReference type="NCBI Taxonomy" id="2218256"/>
    <lineage>
        <taxon>Bacteria</taxon>
        <taxon>Pseudomonadati</taxon>
        <taxon>Acidobacteriota</taxon>
        <taxon>Terriglobia</taxon>
        <taxon>Terriglobales</taxon>
        <taxon>Acidobacteriaceae</taxon>
        <taxon>Acidicapsa</taxon>
    </lineage>
</organism>
<name>A0ABW1EJ60_9BACT</name>
<feature type="region of interest" description="Disordered" evidence="1">
    <location>
        <begin position="19"/>
        <end position="43"/>
    </location>
</feature>
<evidence type="ECO:0000256" key="2">
    <source>
        <dbReference type="SAM" id="SignalP"/>
    </source>
</evidence>
<evidence type="ECO:0000256" key="1">
    <source>
        <dbReference type="SAM" id="MobiDB-lite"/>
    </source>
</evidence>
<protein>
    <submittedName>
        <fullName evidence="3">VWA domain-containing protein</fullName>
    </submittedName>
</protein>
<gene>
    <name evidence="3" type="ORF">ACFPT7_18590</name>
</gene>
<keyword evidence="4" id="KW-1185">Reference proteome</keyword>
<dbReference type="NCBIfam" id="TIGR03436">
    <property type="entry name" value="acidobact_VWFA"/>
    <property type="match status" value="1"/>
</dbReference>
<dbReference type="Proteomes" id="UP001596091">
    <property type="component" value="Unassembled WGS sequence"/>
</dbReference>
<reference evidence="4" key="1">
    <citation type="journal article" date="2019" name="Int. J. Syst. Evol. Microbiol.">
        <title>The Global Catalogue of Microorganisms (GCM) 10K type strain sequencing project: providing services to taxonomists for standard genome sequencing and annotation.</title>
        <authorList>
            <consortium name="The Broad Institute Genomics Platform"/>
            <consortium name="The Broad Institute Genome Sequencing Center for Infectious Disease"/>
            <person name="Wu L."/>
            <person name="Ma J."/>
        </authorList>
    </citation>
    <scope>NUCLEOTIDE SEQUENCE [LARGE SCALE GENOMIC DNA]</scope>
    <source>
        <strain evidence="4">JCM 4087</strain>
    </source>
</reference>